<dbReference type="PROSITE" id="PS50005">
    <property type="entry name" value="TPR"/>
    <property type="match status" value="1"/>
</dbReference>
<dbReference type="STRING" id="332977.SAMN05421740_11447"/>
<keyword evidence="4" id="KW-1185">Reference proteome</keyword>
<name>A0A1H7UA88_9SPHI</name>
<dbReference type="InterPro" id="IPR019734">
    <property type="entry name" value="TPR_rpt"/>
</dbReference>
<evidence type="ECO:0000259" key="2">
    <source>
        <dbReference type="Pfam" id="PF14322"/>
    </source>
</evidence>
<feature type="domain" description="SusD-like N-terminal" evidence="2">
    <location>
        <begin position="25"/>
        <end position="225"/>
    </location>
</feature>
<dbReference type="Proteomes" id="UP000198916">
    <property type="component" value="Unassembled WGS sequence"/>
</dbReference>
<sequence>MKAMKKLPLWMGLTGLCFFLSGCEDYLAEKPSSSLAIPSSVRDFQALIDYQARMNEYYPESGDIAADYYYLTETDWGARSDHARDTYVWKADVDSEQDWAVCYEKIFYANVVLEGIDDALLDGLGEPDRQQAKGAALFIRGWTYYHLSQLFVPQYRRDEESSGYGLPLRFTPDINAPTERSTVGDTYRQIEADLKQAAQLLPERAALATRPSKAAAYAALARLYLTMGRYDDALEASDSCLAIQSELMDYNTLDANQANSFAELNPEVIFNAMLSGLSGVHAAARARVDTVLYSSYDEDDLRRYLFFDTRADGSLQFKGSYYGNIHSVFAGLAVDEVYLIKAESLIRTRRREDGVRILDELLARRWQTGTYVARQVATDEQALRMVLEEREKELVFRGGIRWSDLRRLNAAGFLVTTLKRTLGGVDYLLEANDPRYTFLIPSSVIGQNNIVQNLR</sequence>
<keyword evidence="1" id="KW-0802">TPR repeat</keyword>
<dbReference type="InterPro" id="IPR033985">
    <property type="entry name" value="SusD-like_N"/>
</dbReference>
<dbReference type="PROSITE" id="PS51257">
    <property type="entry name" value="PROKAR_LIPOPROTEIN"/>
    <property type="match status" value="1"/>
</dbReference>
<protein>
    <submittedName>
        <fullName evidence="3">SusD family protein</fullName>
    </submittedName>
</protein>
<evidence type="ECO:0000256" key="1">
    <source>
        <dbReference type="PROSITE-ProRule" id="PRU00339"/>
    </source>
</evidence>
<organism evidence="3 4">
    <name type="scientific">Parapedobacter koreensis</name>
    <dbReference type="NCBI Taxonomy" id="332977"/>
    <lineage>
        <taxon>Bacteria</taxon>
        <taxon>Pseudomonadati</taxon>
        <taxon>Bacteroidota</taxon>
        <taxon>Sphingobacteriia</taxon>
        <taxon>Sphingobacteriales</taxon>
        <taxon>Sphingobacteriaceae</taxon>
        <taxon>Parapedobacter</taxon>
    </lineage>
</organism>
<dbReference type="InterPro" id="IPR011990">
    <property type="entry name" value="TPR-like_helical_dom_sf"/>
</dbReference>
<dbReference type="SUPFAM" id="SSF48452">
    <property type="entry name" value="TPR-like"/>
    <property type="match status" value="1"/>
</dbReference>
<dbReference type="EMBL" id="FNZR01000014">
    <property type="protein sequence ID" value="SEL93608.1"/>
    <property type="molecule type" value="Genomic_DNA"/>
</dbReference>
<dbReference type="Pfam" id="PF14322">
    <property type="entry name" value="SusD-like_3"/>
    <property type="match status" value="1"/>
</dbReference>
<feature type="repeat" description="TPR" evidence="1">
    <location>
        <begin position="214"/>
        <end position="247"/>
    </location>
</feature>
<evidence type="ECO:0000313" key="4">
    <source>
        <dbReference type="Proteomes" id="UP000198916"/>
    </source>
</evidence>
<dbReference type="Gene3D" id="1.25.40.390">
    <property type="match status" value="1"/>
</dbReference>
<gene>
    <name evidence="3" type="ORF">SAMN05421740_11447</name>
</gene>
<accession>A0A1H7UA88</accession>
<dbReference type="AlphaFoldDB" id="A0A1H7UA88"/>
<proteinExistence type="predicted"/>
<dbReference type="RefSeq" id="WP_090609213.1">
    <property type="nucleotide sequence ID" value="NZ_FNZR01000014.1"/>
</dbReference>
<reference evidence="4" key="1">
    <citation type="submission" date="2016-10" db="EMBL/GenBank/DDBJ databases">
        <authorList>
            <person name="Varghese N."/>
            <person name="Submissions S."/>
        </authorList>
    </citation>
    <scope>NUCLEOTIDE SEQUENCE [LARGE SCALE GENOMIC DNA]</scope>
    <source>
        <strain evidence="4">Jip14</strain>
    </source>
</reference>
<dbReference type="OrthoDB" id="653598at2"/>
<evidence type="ECO:0000313" key="3">
    <source>
        <dbReference type="EMBL" id="SEL93608.1"/>
    </source>
</evidence>